<reference evidence="2 3" key="1">
    <citation type="submission" date="2016-10" db="EMBL/GenBank/DDBJ databases">
        <title>Rodentibacter gen. nov. and new species.</title>
        <authorList>
            <person name="Christensen H."/>
        </authorList>
    </citation>
    <scope>NUCLEOTIDE SEQUENCE [LARGE SCALE GENOMIC DNA]</scope>
    <source>
        <strain evidence="2 3">CCUG17206</strain>
    </source>
</reference>
<gene>
    <name evidence="2" type="ORF">BKK50_03535</name>
</gene>
<evidence type="ECO:0000313" key="3">
    <source>
        <dbReference type="Proteomes" id="UP000189433"/>
    </source>
</evidence>
<keyword evidence="1" id="KW-0812">Transmembrane</keyword>
<dbReference type="RefSeq" id="WP_077415406.1">
    <property type="nucleotide sequence ID" value="NZ_MLHJ01000024.1"/>
</dbReference>
<protein>
    <submittedName>
        <fullName evidence="2">Uncharacterized protein</fullName>
    </submittedName>
</protein>
<organism evidence="2 3">
    <name type="scientific">Rodentibacter rarus</name>
    <dbReference type="NCBI Taxonomy" id="1908260"/>
    <lineage>
        <taxon>Bacteria</taxon>
        <taxon>Pseudomonadati</taxon>
        <taxon>Pseudomonadota</taxon>
        <taxon>Gammaproteobacteria</taxon>
        <taxon>Pasteurellales</taxon>
        <taxon>Pasteurellaceae</taxon>
        <taxon>Rodentibacter</taxon>
    </lineage>
</organism>
<comment type="caution">
    <text evidence="2">The sequence shown here is derived from an EMBL/GenBank/DDBJ whole genome shotgun (WGS) entry which is preliminary data.</text>
</comment>
<proteinExistence type="predicted"/>
<keyword evidence="1" id="KW-0472">Membrane</keyword>
<dbReference type="OrthoDB" id="5671023at2"/>
<evidence type="ECO:0000256" key="1">
    <source>
        <dbReference type="SAM" id="Phobius"/>
    </source>
</evidence>
<sequence length="278" mass="32858">MFFKDRYCAQHTYFKLYNELERIKIPTLKEFEKVYPNLILSLRQWGYTFFLSPLFLLLFLALIPNQRPIRIDKRKRIAYLQSWGRFYIYKIPQVIFKRKKYNNSENITAQTLSFNNGIAFLKTIINTDSDYLLPMMHSEKPRMILLGLPAEKKESIIVRQIGNGGIGEGELMNFIEDFLLSENDDFYSIYSPIKSKYNMLSFTLFPISYHEDKTLERIEKWLNKPSNNEESQNFAKAKAIYYQIEKKVDKALTRKIIIVTIMIGIGSLIQTLRLRGLL</sequence>
<dbReference type="Proteomes" id="UP000189433">
    <property type="component" value="Unassembled WGS sequence"/>
</dbReference>
<keyword evidence="3" id="KW-1185">Reference proteome</keyword>
<dbReference type="AlphaFoldDB" id="A0A1V3INZ6"/>
<keyword evidence="1" id="KW-1133">Transmembrane helix</keyword>
<name>A0A1V3INZ6_9PAST</name>
<feature type="transmembrane region" description="Helical" evidence="1">
    <location>
        <begin position="45"/>
        <end position="65"/>
    </location>
</feature>
<evidence type="ECO:0000313" key="2">
    <source>
        <dbReference type="EMBL" id="OOF43985.1"/>
    </source>
</evidence>
<feature type="transmembrane region" description="Helical" evidence="1">
    <location>
        <begin position="256"/>
        <end position="274"/>
    </location>
</feature>
<dbReference type="EMBL" id="MLHJ01000024">
    <property type="protein sequence ID" value="OOF43985.1"/>
    <property type="molecule type" value="Genomic_DNA"/>
</dbReference>
<accession>A0A1V3INZ6</accession>